<dbReference type="PROSITE" id="PS51934">
    <property type="entry name" value="LRAT"/>
    <property type="match status" value="1"/>
</dbReference>
<reference evidence="5 6" key="1">
    <citation type="submission" date="2016-10" db="EMBL/GenBank/DDBJ databases">
        <authorList>
            <person name="de Groot N.N."/>
        </authorList>
    </citation>
    <scope>NUCLEOTIDE SEQUENCE [LARGE SCALE GENOMIC DNA]</scope>
    <source>
        <strain evidence="5 6">DSM 2872</strain>
    </source>
</reference>
<keyword evidence="5" id="KW-0012">Acyltransferase</keyword>
<dbReference type="Proteomes" id="UP000183469">
    <property type="component" value="Unassembled WGS sequence"/>
</dbReference>
<dbReference type="GO" id="GO:0070292">
    <property type="term" value="P:N-acylphosphatidylethanolamine metabolic process"/>
    <property type="evidence" value="ECO:0007669"/>
    <property type="project" value="TreeGrafter"/>
</dbReference>
<dbReference type="AlphaFoldDB" id="A0A1H3VG77"/>
<feature type="domain" description="LRAT" evidence="4">
    <location>
        <begin position="9"/>
        <end position="131"/>
    </location>
</feature>
<evidence type="ECO:0000259" key="4">
    <source>
        <dbReference type="PROSITE" id="PS51934"/>
    </source>
</evidence>
<accession>A0A1H3VG77</accession>
<dbReference type="GO" id="GO:0005737">
    <property type="term" value="C:cytoplasm"/>
    <property type="evidence" value="ECO:0007669"/>
    <property type="project" value="TreeGrafter"/>
</dbReference>
<evidence type="ECO:0000313" key="6">
    <source>
        <dbReference type="Proteomes" id="UP000183469"/>
    </source>
</evidence>
<proteinExistence type="predicted"/>
<dbReference type="EMBL" id="FNQG01000002">
    <property type="protein sequence ID" value="SDZ73795.1"/>
    <property type="molecule type" value="Genomic_DNA"/>
</dbReference>
<evidence type="ECO:0000256" key="3">
    <source>
        <dbReference type="ARBA" id="ARBA00023098"/>
    </source>
</evidence>
<dbReference type="Pfam" id="PF04970">
    <property type="entry name" value="LRAT"/>
    <property type="match status" value="1"/>
</dbReference>
<dbReference type="Gene3D" id="3.90.1720.10">
    <property type="entry name" value="endopeptidase domain like (from Nostoc punctiforme)"/>
    <property type="match status" value="1"/>
</dbReference>
<dbReference type="PANTHER" id="PTHR13943:SF77">
    <property type="entry name" value="LRAT DOMAIN-CONTAINING PROTEIN"/>
    <property type="match status" value="1"/>
</dbReference>
<dbReference type="GO" id="GO:0004623">
    <property type="term" value="F:phospholipase A2 activity"/>
    <property type="evidence" value="ECO:0007669"/>
    <property type="project" value="TreeGrafter"/>
</dbReference>
<keyword evidence="3" id="KW-0443">Lipid metabolism</keyword>
<dbReference type="InterPro" id="IPR007053">
    <property type="entry name" value="LRAT_dom"/>
</dbReference>
<keyword evidence="1 5" id="KW-0808">Transferase</keyword>
<dbReference type="InterPro" id="IPR051496">
    <property type="entry name" value="H-rev107_PLA/AT"/>
</dbReference>
<evidence type="ECO:0000313" key="5">
    <source>
        <dbReference type="EMBL" id="SDZ73795.1"/>
    </source>
</evidence>
<dbReference type="GO" id="GO:0008970">
    <property type="term" value="F:phospholipase A1 activity"/>
    <property type="evidence" value="ECO:0007669"/>
    <property type="project" value="TreeGrafter"/>
</dbReference>
<dbReference type="GO" id="GO:0016410">
    <property type="term" value="F:N-acyltransferase activity"/>
    <property type="evidence" value="ECO:0007669"/>
    <property type="project" value="TreeGrafter"/>
</dbReference>
<organism evidence="5 6">
    <name type="scientific">Selenomonas ruminantium</name>
    <dbReference type="NCBI Taxonomy" id="971"/>
    <lineage>
        <taxon>Bacteria</taxon>
        <taxon>Bacillati</taxon>
        <taxon>Bacillota</taxon>
        <taxon>Negativicutes</taxon>
        <taxon>Selenomonadales</taxon>
        <taxon>Selenomonadaceae</taxon>
        <taxon>Selenomonas</taxon>
    </lineage>
</organism>
<name>A0A1H3VG77_SELRU</name>
<evidence type="ECO:0000256" key="1">
    <source>
        <dbReference type="ARBA" id="ARBA00022679"/>
    </source>
</evidence>
<keyword evidence="2" id="KW-0378">Hydrolase</keyword>
<protein>
    <submittedName>
        <fullName evidence="5">Lecithin retinol acyltransferase</fullName>
    </submittedName>
</protein>
<gene>
    <name evidence="5" type="ORF">SAMN05660648_00199</name>
</gene>
<dbReference type="RefSeq" id="WP_074670286.1">
    <property type="nucleotide sequence ID" value="NZ_FNQG01000002.1"/>
</dbReference>
<evidence type="ECO:0000256" key="2">
    <source>
        <dbReference type="ARBA" id="ARBA00022801"/>
    </source>
</evidence>
<dbReference type="PANTHER" id="PTHR13943">
    <property type="entry name" value="HRAS-LIKE SUPPRESSOR - RELATED"/>
    <property type="match status" value="1"/>
</dbReference>
<sequence>MITANTGDIVYVKRKGYRHFGIYSGNEQVIHYHKEHHPLLSDGIITETTLAEFMSDSDTLYVLNGIGPTADTHLFDWIIQRVFDGEITSFSPQETIDRARSKLGEQGYSLLLNNCEHFAFWCKTGVAKSSQVDDILACFLLLVPPPADKSISDQSAFDKSKTI</sequence>